<keyword evidence="2" id="KW-1003">Cell membrane</keyword>
<proteinExistence type="predicted"/>
<keyword evidence="4 7" id="KW-1133">Transmembrane helix</keyword>
<evidence type="ECO:0000313" key="10">
    <source>
        <dbReference type="Proteomes" id="UP000253498"/>
    </source>
</evidence>
<feature type="transmembrane region" description="Helical" evidence="7">
    <location>
        <begin position="228"/>
        <end position="251"/>
    </location>
</feature>
<organism evidence="9 10">
    <name type="scientific">Enterococcus hirae</name>
    <dbReference type="NCBI Taxonomy" id="1354"/>
    <lineage>
        <taxon>Bacteria</taxon>
        <taxon>Bacillati</taxon>
        <taxon>Bacillota</taxon>
        <taxon>Bacilli</taxon>
        <taxon>Lactobacillales</taxon>
        <taxon>Enterococcaceae</taxon>
        <taxon>Enterococcus</taxon>
    </lineage>
</organism>
<evidence type="ECO:0000259" key="8">
    <source>
        <dbReference type="Pfam" id="PF02687"/>
    </source>
</evidence>
<dbReference type="GO" id="GO:0022857">
    <property type="term" value="F:transmembrane transporter activity"/>
    <property type="evidence" value="ECO:0007669"/>
    <property type="project" value="TreeGrafter"/>
</dbReference>
<dbReference type="InterPro" id="IPR003838">
    <property type="entry name" value="ABC3_permease_C"/>
</dbReference>
<feature type="compositionally biased region" description="Gly residues" evidence="6">
    <location>
        <begin position="192"/>
        <end position="205"/>
    </location>
</feature>
<keyword evidence="3 7" id="KW-0812">Transmembrane</keyword>
<accession>A0AB37IMJ2</accession>
<name>A0AB37IMJ2_ENTHR</name>
<evidence type="ECO:0000256" key="2">
    <source>
        <dbReference type="ARBA" id="ARBA00022475"/>
    </source>
</evidence>
<gene>
    <name evidence="9" type="ORF">EB03_00138</name>
</gene>
<feature type="domain" description="ABC3 transporter permease C-terminal" evidence="8">
    <location>
        <begin position="87"/>
        <end position="165"/>
    </location>
</feature>
<comment type="caution">
    <text evidence="9">The sequence shown here is derived from an EMBL/GenBank/DDBJ whole genome shotgun (WGS) entry which is preliminary data.</text>
</comment>
<evidence type="ECO:0000256" key="5">
    <source>
        <dbReference type="ARBA" id="ARBA00023136"/>
    </source>
</evidence>
<evidence type="ECO:0000256" key="7">
    <source>
        <dbReference type="SAM" id="Phobius"/>
    </source>
</evidence>
<evidence type="ECO:0000313" key="9">
    <source>
        <dbReference type="EMBL" id="RBT70289.1"/>
    </source>
</evidence>
<dbReference type="AlphaFoldDB" id="A0AB37IMJ2"/>
<evidence type="ECO:0000256" key="4">
    <source>
        <dbReference type="ARBA" id="ARBA00022989"/>
    </source>
</evidence>
<dbReference type="InterPro" id="IPR050250">
    <property type="entry name" value="Macrolide_Exporter_MacB"/>
</dbReference>
<dbReference type="Pfam" id="PF02687">
    <property type="entry name" value="FtsX"/>
    <property type="match status" value="1"/>
</dbReference>
<evidence type="ECO:0000256" key="6">
    <source>
        <dbReference type="SAM" id="MobiDB-lite"/>
    </source>
</evidence>
<comment type="subcellular location">
    <subcellularLocation>
        <location evidence="1">Cell membrane</location>
        <topology evidence="1">Multi-pass membrane protein</topology>
    </subcellularLocation>
</comment>
<feature type="transmembrane region" description="Helical" evidence="7">
    <location>
        <begin position="127"/>
        <end position="148"/>
    </location>
</feature>
<dbReference type="GO" id="GO:0005886">
    <property type="term" value="C:plasma membrane"/>
    <property type="evidence" value="ECO:0007669"/>
    <property type="project" value="UniProtKB-SubCell"/>
</dbReference>
<reference evidence="9 10" key="1">
    <citation type="submission" date="2015-06" db="EMBL/GenBank/DDBJ databases">
        <title>The Genome Sequence of Enterococcus hirae 88EA1.</title>
        <authorList>
            <consortium name="The Broad Institute Genomics Platform"/>
            <consortium name="The Broad Institute Genome Sequencing Center for Infectious Disease"/>
            <person name="Earl A.M."/>
            <person name="Van Tyne D."/>
            <person name="Lebreton F."/>
            <person name="Saavedra J.T."/>
            <person name="Gilmore M.S."/>
            <person name="Manson McGuire A."/>
            <person name="Clock S."/>
            <person name="Crupain M."/>
            <person name="Rangan U."/>
            <person name="Young S."/>
            <person name="Abouelleil A."/>
            <person name="Cao P."/>
            <person name="Chapman S.B."/>
            <person name="Griggs A."/>
            <person name="Priest M."/>
            <person name="Shea T."/>
            <person name="Wortman J."/>
            <person name="Nusbaum C."/>
            <person name="Birren B."/>
        </authorList>
    </citation>
    <scope>NUCLEOTIDE SEQUENCE [LARGE SCALE GENOMIC DNA]</scope>
    <source>
        <strain evidence="9 10">88EA1</strain>
    </source>
</reference>
<feature type="compositionally biased region" description="Polar residues" evidence="6">
    <location>
        <begin position="165"/>
        <end position="178"/>
    </location>
</feature>
<evidence type="ECO:0000256" key="1">
    <source>
        <dbReference type="ARBA" id="ARBA00004651"/>
    </source>
</evidence>
<dbReference type="PANTHER" id="PTHR30572:SF9">
    <property type="entry name" value="ABC TRANSPORTER PERMEASE PROTEIN"/>
    <property type="match status" value="1"/>
</dbReference>
<sequence length="261" mass="27587">MSARFNFMNPANTIFSSYTLVNTLTGSEGKTIDSAVYNLDDPKDMDSFVEAANKLIDTDTFSLETNDQMYQQMLQPLNNVSSFAKNIVILVAVAGVIILTLIIMLSIRERKYEIGVLLSLGESRVKVISQFFVEIFVCMIFALGIAAASGNVVGNAVGNQLLSQQTTSQNADGQEANTAGNGGPNQGNQGQAPGGGNGGPSGGQMGSNPFTQSKEIQELNISMQPTEILSLAGIGLGISLFSIVLSSAGILRLNPKKILIS</sequence>
<dbReference type="Proteomes" id="UP000253498">
    <property type="component" value="Unassembled WGS sequence"/>
</dbReference>
<dbReference type="PANTHER" id="PTHR30572">
    <property type="entry name" value="MEMBRANE COMPONENT OF TRANSPORTER-RELATED"/>
    <property type="match status" value="1"/>
</dbReference>
<dbReference type="EMBL" id="LESJ01000002">
    <property type="protein sequence ID" value="RBT70289.1"/>
    <property type="molecule type" value="Genomic_DNA"/>
</dbReference>
<evidence type="ECO:0000256" key="3">
    <source>
        <dbReference type="ARBA" id="ARBA00022692"/>
    </source>
</evidence>
<feature type="region of interest" description="Disordered" evidence="6">
    <location>
        <begin position="165"/>
        <end position="210"/>
    </location>
</feature>
<protein>
    <recommendedName>
        <fullName evidence="8">ABC3 transporter permease C-terminal domain-containing protein</fullName>
    </recommendedName>
</protein>
<keyword evidence="5 7" id="KW-0472">Membrane</keyword>
<feature type="transmembrane region" description="Helical" evidence="7">
    <location>
        <begin position="87"/>
        <end position="107"/>
    </location>
</feature>